<dbReference type="InterPro" id="IPR007742">
    <property type="entry name" value="NosD_dom"/>
</dbReference>
<dbReference type="EMBL" id="BART01006831">
    <property type="protein sequence ID" value="GAG70446.1"/>
    <property type="molecule type" value="Genomic_DNA"/>
</dbReference>
<gene>
    <name evidence="3" type="ORF">S01H4_15592</name>
</gene>
<feature type="non-terminal residue" evidence="3">
    <location>
        <position position="1"/>
    </location>
</feature>
<protein>
    <submittedName>
        <fullName evidence="3">Uncharacterized protein</fullName>
    </submittedName>
</protein>
<dbReference type="PANTHER" id="PTHR32158:SF18">
    <property type="entry name" value="RING-TYPE DOMAIN-CONTAINING PROTEIN-RELATED"/>
    <property type="match status" value="1"/>
</dbReference>
<name>X1BEN1_9ZZZZ</name>
<comment type="caution">
    <text evidence="3">The sequence shown here is derived from an EMBL/GenBank/DDBJ whole genome shotgun (WGS) entry which is preliminary data.</text>
</comment>
<dbReference type="PANTHER" id="PTHR32158">
    <property type="entry name" value="RING-TYPE DOMAIN-CONTAINING PROTEIN"/>
    <property type="match status" value="1"/>
</dbReference>
<sequence>DPNGAGRGFNFQSGEDANCVISGLTIRNGYTGGYGASVYCYHSSPTIRNCIIKNGQAADSGGGLYCDASNPKIINCTITDNSAACYGGGVSCYYSNPEIIGCTISDNNAVLEGGGFDLVLSSATVLNCIITNNKAASSGGMNCYSPSETSLVNCTLTRNVATNSGGALFCQYGSSAIIKNSILWANEAAVGPQVAFDATSTVSISYSDVENGWPAGEGNIEADPCFADVDANDYHLKSQAGRWDPNSQDWVSDPNTSSCIDAGDPNSDWSDEPWPNGKRINMGAYGGTRHASMNGKLADFDIDGSVNFVDFAEFSNKWFNQESCIQDLVRDGMVDFGDLKMFAENWLWQRE</sequence>
<dbReference type="InterPro" id="IPR011050">
    <property type="entry name" value="Pectin_lyase_fold/virulence"/>
</dbReference>
<proteinExistence type="predicted"/>
<dbReference type="SMART" id="SM00710">
    <property type="entry name" value="PbH1"/>
    <property type="match status" value="5"/>
</dbReference>
<dbReference type="Pfam" id="PF08480">
    <property type="entry name" value="Disaggr_assoc"/>
    <property type="match status" value="1"/>
</dbReference>
<dbReference type="SUPFAM" id="SSF51126">
    <property type="entry name" value="Pectin lyase-like"/>
    <property type="match status" value="1"/>
</dbReference>
<evidence type="ECO:0000259" key="2">
    <source>
        <dbReference type="Pfam" id="PF08480"/>
    </source>
</evidence>
<dbReference type="AlphaFoldDB" id="X1BEN1"/>
<evidence type="ECO:0000259" key="1">
    <source>
        <dbReference type="Pfam" id="PF05048"/>
    </source>
</evidence>
<organism evidence="3">
    <name type="scientific">marine sediment metagenome</name>
    <dbReference type="NCBI Taxonomy" id="412755"/>
    <lineage>
        <taxon>unclassified sequences</taxon>
        <taxon>metagenomes</taxon>
        <taxon>ecological metagenomes</taxon>
    </lineage>
</organism>
<dbReference type="InterPro" id="IPR006626">
    <property type="entry name" value="PbH1"/>
</dbReference>
<feature type="domain" description="Disaggregatase-related" evidence="2">
    <location>
        <begin position="217"/>
        <end position="263"/>
    </location>
</feature>
<dbReference type="Pfam" id="PF05048">
    <property type="entry name" value="NosD"/>
    <property type="match status" value="1"/>
</dbReference>
<reference evidence="3" key="1">
    <citation type="journal article" date="2014" name="Front. Microbiol.">
        <title>High frequency of phylogenetically diverse reductive dehalogenase-homologous genes in deep subseafloor sedimentary metagenomes.</title>
        <authorList>
            <person name="Kawai M."/>
            <person name="Futagami T."/>
            <person name="Toyoda A."/>
            <person name="Takaki Y."/>
            <person name="Nishi S."/>
            <person name="Hori S."/>
            <person name="Arai W."/>
            <person name="Tsubouchi T."/>
            <person name="Morono Y."/>
            <person name="Uchiyama I."/>
            <person name="Ito T."/>
            <person name="Fujiyama A."/>
            <person name="Inagaki F."/>
            <person name="Takami H."/>
        </authorList>
    </citation>
    <scope>NUCLEOTIDE SEQUENCE</scope>
    <source>
        <strain evidence="3">Expedition CK06-06</strain>
    </source>
</reference>
<dbReference type="InterPro" id="IPR012334">
    <property type="entry name" value="Pectin_lyas_fold"/>
</dbReference>
<accession>X1BEN1</accession>
<dbReference type="Gene3D" id="2.160.20.10">
    <property type="entry name" value="Single-stranded right-handed beta-helix, Pectin lyase-like"/>
    <property type="match status" value="1"/>
</dbReference>
<feature type="domain" description="Periplasmic copper-binding protein NosD beta helix" evidence="1">
    <location>
        <begin position="22"/>
        <end position="186"/>
    </location>
</feature>
<evidence type="ECO:0000313" key="3">
    <source>
        <dbReference type="EMBL" id="GAG70446.1"/>
    </source>
</evidence>
<dbReference type="InterPro" id="IPR013687">
    <property type="entry name" value="Disaggr-rel"/>
</dbReference>